<gene>
    <name evidence="1" type="ORF">S01H1_65631</name>
</gene>
<proteinExistence type="predicted"/>
<dbReference type="AlphaFoldDB" id="X0X5X3"/>
<comment type="caution">
    <text evidence="1">The sequence shown here is derived from an EMBL/GenBank/DDBJ whole genome shotgun (WGS) entry which is preliminary data.</text>
</comment>
<accession>X0X5X3</accession>
<name>X0X5X3_9ZZZZ</name>
<dbReference type="EMBL" id="BARS01043339">
    <property type="protein sequence ID" value="GAG38609.1"/>
    <property type="molecule type" value="Genomic_DNA"/>
</dbReference>
<reference evidence="1" key="1">
    <citation type="journal article" date="2014" name="Front. Microbiol.">
        <title>High frequency of phylogenetically diverse reductive dehalogenase-homologous genes in deep subseafloor sedimentary metagenomes.</title>
        <authorList>
            <person name="Kawai M."/>
            <person name="Futagami T."/>
            <person name="Toyoda A."/>
            <person name="Takaki Y."/>
            <person name="Nishi S."/>
            <person name="Hori S."/>
            <person name="Arai W."/>
            <person name="Tsubouchi T."/>
            <person name="Morono Y."/>
            <person name="Uchiyama I."/>
            <person name="Ito T."/>
            <person name="Fujiyama A."/>
            <person name="Inagaki F."/>
            <person name="Takami H."/>
        </authorList>
    </citation>
    <scope>NUCLEOTIDE SEQUENCE</scope>
    <source>
        <strain evidence="1">Expedition CK06-06</strain>
    </source>
</reference>
<organism evidence="1">
    <name type="scientific">marine sediment metagenome</name>
    <dbReference type="NCBI Taxonomy" id="412755"/>
    <lineage>
        <taxon>unclassified sequences</taxon>
        <taxon>metagenomes</taxon>
        <taxon>ecological metagenomes</taxon>
    </lineage>
</organism>
<sequence>MPDLFLKGEGDFSKLVAEHEKVLLKLAKIKAGLTANEKAAKRWYDSTRTPQERYNAKLAELNKLLKANKINQDTYGRAVRKSKDEMDAAGRSGQKTFGSQAISMVKRYAGAIGSIAIATRAATGGIP</sequence>
<evidence type="ECO:0000313" key="1">
    <source>
        <dbReference type="EMBL" id="GAG38609.1"/>
    </source>
</evidence>
<feature type="non-terminal residue" evidence="1">
    <location>
        <position position="127"/>
    </location>
</feature>
<protein>
    <submittedName>
        <fullName evidence="1">Uncharacterized protein</fullName>
    </submittedName>
</protein>